<evidence type="ECO:0000256" key="5">
    <source>
        <dbReference type="ARBA" id="ARBA00023163"/>
    </source>
</evidence>
<evidence type="ECO:0000256" key="2">
    <source>
        <dbReference type="ARBA" id="ARBA00022574"/>
    </source>
</evidence>
<dbReference type="PROSITE" id="PS00678">
    <property type="entry name" value="WD_REPEATS_1"/>
    <property type="match status" value="2"/>
</dbReference>
<feature type="repeat" description="WD" evidence="6">
    <location>
        <begin position="161"/>
        <end position="194"/>
    </location>
</feature>
<dbReference type="Proteomes" id="UP000095287">
    <property type="component" value="Unplaced"/>
</dbReference>
<keyword evidence="3" id="KW-0677">Repeat</keyword>
<dbReference type="AlphaFoldDB" id="A0A1I8AJV2"/>
<evidence type="ECO:0000256" key="6">
    <source>
        <dbReference type="PROSITE-ProRule" id="PRU00221"/>
    </source>
</evidence>
<dbReference type="Gene3D" id="2.130.10.10">
    <property type="entry name" value="YVTN repeat-like/Quinoprotein amine dehydrogenase"/>
    <property type="match status" value="1"/>
</dbReference>
<evidence type="ECO:0000313" key="8">
    <source>
        <dbReference type="WBParaSite" id="L893_g6534.t1"/>
    </source>
</evidence>
<organism evidence="7 8">
    <name type="scientific">Steinernema glaseri</name>
    <dbReference type="NCBI Taxonomy" id="37863"/>
    <lineage>
        <taxon>Eukaryota</taxon>
        <taxon>Metazoa</taxon>
        <taxon>Ecdysozoa</taxon>
        <taxon>Nematoda</taxon>
        <taxon>Chromadorea</taxon>
        <taxon>Rhabditida</taxon>
        <taxon>Tylenchina</taxon>
        <taxon>Panagrolaimomorpha</taxon>
        <taxon>Strongyloidoidea</taxon>
        <taxon>Steinernematidae</taxon>
        <taxon>Steinernema</taxon>
    </lineage>
</organism>
<dbReference type="InterPro" id="IPR020472">
    <property type="entry name" value="WD40_PAC1"/>
</dbReference>
<feature type="repeat" description="WD" evidence="6">
    <location>
        <begin position="115"/>
        <end position="157"/>
    </location>
</feature>
<evidence type="ECO:0000313" key="7">
    <source>
        <dbReference type="Proteomes" id="UP000095287"/>
    </source>
</evidence>
<evidence type="ECO:0000256" key="3">
    <source>
        <dbReference type="ARBA" id="ARBA00022737"/>
    </source>
</evidence>
<dbReference type="PANTHER" id="PTHR10253">
    <property type="entry name" value="POLYCOMB PROTEIN"/>
    <property type="match status" value="1"/>
</dbReference>
<dbReference type="InterPro" id="IPR036322">
    <property type="entry name" value="WD40_repeat_dom_sf"/>
</dbReference>
<dbReference type="SUPFAM" id="SSF50978">
    <property type="entry name" value="WD40 repeat-like"/>
    <property type="match status" value="1"/>
</dbReference>
<reference evidence="8" key="1">
    <citation type="submission" date="2016-11" db="UniProtKB">
        <authorList>
            <consortium name="WormBaseParasite"/>
        </authorList>
    </citation>
    <scope>IDENTIFICATION</scope>
</reference>
<sequence>MGDSKTAEYVCSAVQYQKQGHTLYGCAFNQLLPDDFPPVLATVGGTRLTVYIFTEDASKSFRPIIQYQDPCKDESLYAITWTYDSVNDRHGCVIGGERGVIRVVDSTDGRVWKTLIGHGGAVNDLRTFTRDSSVVASASKDLTVRLWNVRFSECIAILGGTNGHRDQVLSIDFDERGEYLVSGSMDHSILLWDVGGDTDVGRALAQSLDPVKPRPQPVELHFPVAQSRDLHANYVDCVRFVGDFIVSKSCERSILLWKFGEIRDGVAGRGSAGVVETFACHMVLLDMPDLDTWFARMDVDNQRKYLLCGTQSGTLRFWKLDKGLPDRHHSFEVRGHVKNAPAKWMVRQAVFAHGPRPVIAAVGAEGVIARFDPL</sequence>
<evidence type="ECO:0000256" key="4">
    <source>
        <dbReference type="ARBA" id="ARBA00023015"/>
    </source>
</evidence>
<dbReference type="InterPro" id="IPR001680">
    <property type="entry name" value="WD40_rpt"/>
</dbReference>
<dbReference type="SMART" id="SM00320">
    <property type="entry name" value="WD40"/>
    <property type="match status" value="4"/>
</dbReference>
<dbReference type="InterPro" id="IPR019775">
    <property type="entry name" value="WD40_repeat_CS"/>
</dbReference>
<comment type="similarity">
    <text evidence="1">Belongs to the WD repeat ESC family.</text>
</comment>
<protein>
    <submittedName>
        <fullName evidence="8">WD_REPEATS_REGION domain-containing protein</fullName>
    </submittedName>
</protein>
<name>A0A1I8AJV2_9BILA</name>
<keyword evidence="5" id="KW-0804">Transcription</keyword>
<proteinExistence type="inferred from homology"/>
<dbReference type="Pfam" id="PF00400">
    <property type="entry name" value="WD40"/>
    <property type="match status" value="2"/>
</dbReference>
<accession>A0A1I8AJV2</accession>
<dbReference type="PROSITE" id="PS50082">
    <property type="entry name" value="WD_REPEATS_2"/>
    <property type="match status" value="2"/>
</dbReference>
<keyword evidence="2 6" id="KW-0853">WD repeat</keyword>
<dbReference type="PRINTS" id="PR00320">
    <property type="entry name" value="GPROTEINBRPT"/>
</dbReference>
<dbReference type="PROSITE" id="PS50294">
    <property type="entry name" value="WD_REPEATS_REGION"/>
    <property type="match status" value="1"/>
</dbReference>
<evidence type="ECO:0000256" key="1">
    <source>
        <dbReference type="ARBA" id="ARBA00008075"/>
    </source>
</evidence>
<dbReference type="WBParaSite" id="L893_g6534.t1">
    <property type="protein sequence ID" value="L893_g6534.t1"/>
    <property type="gene ID" value="L893_g6534"/>
</dbReference>
<dbReference type="InterPro" id="IPR051243">
    <property type="entry name" value="PcG_WD-repeat"/>
</dbReference>
<keyword evidence="7" id="KW-1185">Reference proteome</keyword>
<dbReference type="InterPro" id="IPR015943">
    <property type="entry name" value="WD40/YVTN_repeat-like_dom_sf"/>
</dbReference>
<keyword evidence="4" id="KW-0805">Transcription regulation</keyword>